<dbReference type="InterPro" id="IPR001647">
    <property type="entry name" value="HTH_TetR"/>
</dbReference>
<proteinExistence type="predicted"/>
<dbReference type="Pfam" id="PF00440">
    <property type="entry name" value="TetR_N"/>
    <property type="match status" value="1"/>
</dbReference>
<dbReference type="AlphaFoldDB" id="A0AAE6JK85"/>
<evidence type="ECO:0000313" key="7">
    <source>
        <dbReference type="Proteomes" id="UP000250557"/>
    </source>
</evidence>
<keyword evidence="2" id="KW-0238">DNA-binding</keyword>
<dbReference type="PANTHER" id="PTHR47506">
    <property type="entry name" value="TRANSCRIPTIONAL REGULATORY PROTEIN"/>
    <property type="match status" value="1"/>
</dbReference>
<reference evidence="5 7" key="1">
    <citation type="submission" date="2019-08" db="EMBL/GenBank/DDBJ databases">
        <title>Comparative genome analysis confer to the adaptation heavy metal polluted environment.</title>
        <authorList>
            <person name="Li Y."/>
        </authorList>
    </citation>
    <scope>NUCLEOTIDE SEQUENCE [LARGE SCALE GENOMIC DNA]</scope>
    <source>
        <strain evidence="5 7">P2</strain>
    </source>
</reference>
<dbReference type="InterPro" id="IPR009057">
    <property type="entry name" value="Homeodomain-like_sf"/>
</dbReference>
<dbReference type="RefSeq" id="WP_112652586.1">
    <property type="nucleotide sequence ID" value="NZ_CP043451.1"/>
</dbReference>
<evidence type="ECO:0000256" key="3">
    <source>
        <dbReference type="ARBA" id="ARBA00023163"/>
    </source>
</evidence>
<dbReference type="PANTHER" id="PTHR47506:SF1">
    <property type="entry name" value="HTH-TYPE TRANSCRIPTIONAL REGULATOR YJDC"/>
    <property type="match status" value="1"/>
</dbReference>
<evidence type="ECO:0000313" key="5">
    <source>
        <dbReference type="EMBL" id="QEM07166.1"/>
    </source>
</evidence>
<dbReference type="SUPFAM" id="SSF46689">
    <property type="entry name" value="Homeodomain-like"/>
    <property type="match status" value="1"/>
</dbReference>
<dbReference type="Proteomes" id="UP000663940">
    <property type="component" value="Chromosome"/>
</dbReference>
<keyword evidence="1" id="KW-0805">Transcription regulation</keyword>
<dbReference type="SUPFAM" id="SSF48498">
    <property type="entry name" value="Tetracyclin repressor-like, C-terminal domain"/>
    <property type="match status" value="1"/>
</dbReference>
<dbReference type="EMBL" id="CP043451">
    <property type="protein sequence ID" value="QEM07166.1"/>
    <property type="molecule type" value="Genomic_DNA"/>
</dbReference>
<accession>A0AAE6JK85</accession>
<dbReference type="InterPro" id="IPR036271">
    <property type="entry name" value="Tet_transcr_reg_TetR-rel_C_sf"/>
</dbReference>
<evidence type="ECO:0000256" key="2">
    <source>
        <dbReference type="ARBA" id="ARBA00023125"/>
    </source>
</evidence>
<feature type="domain" description="HTH tetR-type" evidence="4">
    <location>
        <begin position="14"/>
        <end position="58"/>
    </location>
</feature>
<organism evidence="5 7">
    <name type="scientific">Mucilaginibacter rubeus</name>
    <dbReference type="NCBI Taxonomy" id="2027860"/>
    <lineage>
        <taxon>Bacteria</taxon>
        <taxon>Pseudomonadati</taxon>
        <taxon>Bacteroidota</taxon>
        <taxon>Sphingobacteriia</taxon>
        <taxon>Sphingobacteriales</taxon>
        <taxon>Sphingobacteriaceae</taxon>
        <taxon>Mucilaginibacter</taxon>
    </lineage>
</organism>
<keyword evidence="8" id="KW-1185">Reference proteome</keyword>
<dbReference type="GO" id="GO:0003677">
    <property type="term" value="F:DNA binding"/>
    <property type="evidence" value="ECO:0007669"/>
    <property type="project" value="UniProtKB-KW"/>
</dbReference>
<evidence type="ECO:0000313" key="8">
    <source>
        <dbReference type="Proteomes" id="UP000663940"/>
    </source>
</evidence>
<evidence type="ECO:0000256" key="1">
    <source>
        <dbReference type="ARBA" id="ARBA00023015"/>
    </source>
</evidence>
<protein>
    <submittedName>
        <fullName evidence="5">TetR/AcrR family transcriptional regulator</fullName>
    </submittedName>
</protein>
<dbReference type="Proteomes" id="UP000250557">
    <property type="component" value="Chromosome"/>
</dbReference>
<keyword evidence="3" id="KW-0804">Transcription</keyword>
<evidence type="ECO:0000259" key="4">
    <source>
        <dbReference type="Pfam" id="PF00440"/>
    </source>
</evidence>
<sequence length="196" mass="22586">MAGRRKTYNEEEALDKAISVFWKKGYDNASSRDLQKAMGIGQGSFYLAYKDGKKELFEKSLNHFLAKYPKVFLDMLKTLDNPIEALRQYFYVLTEPDGLFGQLGCYFSPIILQVSDKDLKTMAIQKVLVITTGISDALLRAKRAGVIKSQLPEELWNIYLLNMWTGLNTTKFIEKDPVKLRALIDFKLKVFEDEFF</sequence>
<dbReference type="EMBL" id="CP071880">
    <property type="protein sequence ID" value="QTE50288.1"/>
    <property type="molecule type" value="Genomic_DNA"/>
</dbReference>
<evidence type="ECO:0000313" key="6">
    <source>
        <dbReference type="EMBL" id="QTE50288.1"/>
    </source>
</evidence>
<reference evidence="6 8" key="2">
    <citation type="submission" date="2021-03" db="EMBL/GenBank/DDBJ databases">
        <title>Mucilaginibacter strains isolated from gold and copper mining confer multi heavy-metal resistance.</title>
        <authorList>
            <person name="Li Y."/>
        </authorList>
    </citation>
    <scope>NUCLEOTIDE SEQUENCE [LARGE SCALE GENOMIC DNA]</scope>
    <source>
        <strain evidence="6 8">P2-4</strain>
    </source>
</reference>
<gene>
    <name evidence="5" type="ORF">DIU31_028050</name>
    <name evidence="6" type="ORF">J3L21_32970</name>
</gene>
<dbReference type="Gene3D" id="1.10.357.10">
    <property type="entry name" value="Tetracycline Repressor, domain 2"/>
    <property type="match status" value="1"/>
</dbReference>
<name>A0AAE6JK85_9SPHI</name>